<proteinExistence type="predicted"/>
<keyword evidence="1" id="KW-0812">Transmembrane</keyword>
<sequence>MNIIAVAIEFIDMFAKMKSILSFVYVMYNRLRSGLTITSPTFSILLFRFKAISILLILLILDYLAAT</sequence>
<protein>
    <submittedName>
        <fullName evidence="2">Uncharacterized protein</fullName>
    </submittedName>
</protein>
<reference evidence="2" key="1">
    <citation type="submission" date="2020-06" db="EMBL/GenBank/DDBJ databases">
        <title>Unique genomic features of the anaerobic methanotrophic archaea.</title>
        <authorList>
            <person name="Chadwick G.L."/>
            <person name="Skennerton C.T."/>
            <person name="Laso-Perez R."/>
            <person name="Leu A.O."/>
            <person name="Speth D.R."/>
            <person name="Yu H."/>
            <person name="Morgan-Lang C."/>
            <person name="Hatzenpichler R."/>
            <person name="Goudeau D."/>
            <person name="Malmstrom R."/>
            <person name="Brazelton W.J."/>
            <person name="Woyke T."/>
            <person name="Hallam S.J."/>
            <person name="Tyson G.W."/>
            <person name="Wegener G."/>
            <person name="Boetius A."/>
            <person name="Orphan V."/>
        </authorList>
    </citation>
    <scope>NUCLEOTIDE SEQUENCE</scope>
</reference>
<keyword evidence="1" id="KW-1133">Transmembrane helix</keyword>
<evidence type="ECO:0000256" key="1">
    <source>
        <dbReference type="SAM" id="Phobius"/>
    </source>
</evidence>
<gene>
    <name evidence="2" type="ORF">PKDJNKLE_00015</name>
</gene>
<name>A0A7G9ZB95_9EURY</name>
<dbReference type="EMBL" id="MT631691">
    <property type="protein sequence ID" value="QNO57529.1"/>
    <property type="molecule type" value="Genomic_DNA"/>
</dbReference>
<feature type="transmembrane region" description="Helical" evidence="1">
    <location>
        <begin position="6"/>
        <end position="28"/>
    </location>
</feature>
<evidence type="ECO:0000313" key="2">
    <source>
        <dbReference type="EMBL" id="QNO57529.1"/>
    </source>
</evidence>
<organism evidence="2">
    <name type="scientific">Candidatus Methanophaga sp. ANME-1 ERB7</name>
    <dbReference type="NCBI Taxonomy" id="2759913"/>
    <lineage>
        <taxon>Archaea</taxon>
        <taxon>Methanobacteriati</taxon>
        <taxon>Methanobacteriota</taxon>
        <taxon>Stenosarchaea group</taxon>
        <taxon>Methanomicrobia</taxon>
        <taxon>Candidatus Methanophagales</taxon>
        <taxon>Candidatus Methanophagaceae</taxon>
        <taxon>Candidatus Methanophaga</taxon>
    </lineage>
</organism>
<feature type="transmembrane region" description="Helical" evidence="1">
    <location>
        <begin position="49"/>
        <end position="66"/>
    </location>
</feature>
<accession>A0A7G9ZB95</accession>
<keyword evidence="1" id="KW-0472">Membrane</keyword>
<dbReference type="AlphaFoldDB" id="A0A7G9ZB95"/>